<name>A0A9Q1QZW5_9SOLA</name>
<evidence type="ECO:0008006" key="3">
    <source>
        <dbReference type="Google" id="ProtNLM"/>
    </source>
</evidence>
<dbReference type="PANTHER" id="PTHR33474:SF2">
    <property type="entry name" value="TRANSMEMBRANE PROTEIN"/>
    <property type="match status" value="1"/>
</dbReference>
<reference evidence="2" key="1">
    <citation type="journal article" date="2023" name="Proc. Natl. Acad. Sci. U.S.A.">
        <title>Genomic and structural basis for evolution of tropane alkaloid biosynthesis.</title>
        <authorList>
            <person name="Wanga Y.-J."/>
            <person name="Taina T."/>
            <person name="Yua J.-Y."/>
            <person name="Lia J."/>
            <person name="Xua B."/>
            <person name="Chenc J."/>
            <person name="D'Auriad J.C."/>
            <person name="Huanga J.-P."/>
            <person name="Huanga S.-X."/>
        </authorList>
    </citation>
    <scope>NUCLEOTIDE SEQUENCE [LARGE SCALE GENOMIC DNA]</scope>
    <source>
        <strain evidence="2">cv. KIB-2019</strain>
    </source>
</reference>
<dbReference type="EMBL" id="JAJAGQ010000018">
    <property type="protein sequence ID" value="KAJ8536265.1"/>
    <property type="molecule type" value="Genomic_DNA"/>
</dbReference>
<sequence>MKACCLAIPLEAKAVIAQGVKSNPNSVKLWMQASKLEEDTVNKSRVLRKGLEHIPDSVRLWKVVVELANEEDGELIEAMAVTFIHLFLAFLWFSHAINAVPITRSISLVDISQEHKVLENTHMANMEESLEVEETTMRRVLEAEEIYDYPGSGANNRHTPRPQLGRGCVEC</sequence>
<keyword evidence="2" id="KW-1185">Reference proteome</keyword>
<proteinExistence type="predicted"/>
<gene>
    <name evidence="1" type="ORF">K7X08_034666</name>
</gene>
<evidence type="ECO:0000313" key="1">
    <source>
        <dbReference type="EMBL" id="KAJ8536265.1"/>
    </source>
</evidence>
<dbReference type="AlphaFoldDB" id="A0A9Q1QZW5"/>
<accession>A0A9Q1QZW5</accession>
<dbReference type="OrthoDB" id="747636at2759"/>
<dbReference type="Proteomes" id="UP001152561">
    <property type="component" value="Unassembled WGS sequence"/>
</dbReference>
<dbReference type="PANTHER" id="PTHR33474">
    <property type="entry name" value="TRANSMEMBRANE PROTEIN"/>
    <property type="match status" value="1"/>
</dbReference>
<organism evidence="1 2">
    <name type="scientific">Anisodus acutangulus</name>
    <dbReference type="NCBI Taxonomy" id="402998"/>
    <lineage>
        <taxon>Eukaryota</taxon>
        <taxon>Viridiplantae</taxon>
        <taxon>Streptophyta</taxon>
        <taxon>Embryophyta</taxon>
        <taxon>Tracheophyta</taxon>
        <taxon>Spermatophyta</taxon>
        <taxon>Magnoliopsida</taxon>
        <taxon>eudicotyledons</taxon>
        <taxon>Gunneridae</taxon>
        <taxon>Pentapetalae</taxon>
        <taxon>asterids</taxon>
        <taxon>lamiids</taxon>
        <taxon>Solanales</taxon>
        <taxon>Solanaceae</taxon>
        <taxon>Solanoideae</taxon>
        <taxon>Hyoscyameae</taxon>
        <taxon>Anisodus</taxon>
    </lineage>
</organism>
<protein>
    <recommendedName>
        <fullName evidence="3">Pre-mRNA splicing factor</fullName>
    </recommendedName>
</protein>
<comment type="caution">
    <text evidence="1">The sequence shown here is derived from an EMBL/GenBank/DDBJ whole genome shotgun (WGS) entry which is preliminary data.</text>
</comment>
<evidence type="ECO:0000313" key="2">
    <source>
        <dbReference type="Proteomes" id="UP001152561"/>
    </source>
</evidence>